<keyword evidence="3 4" id="KW-0732">Signal</keyword>
<comment type="subcellular location">
    <subcellularLocation>
        <location evidence="1">Periplasm</location>
    </subcellularLocation>
</comment>
<evidence type="ECO:0000256" key="1">
    <source>
        <dbReference type="ARBA" id="ARBA00004418"/>
    </source>
</evidence>
<dbReference type="NCBIfam" id="TIGR01728">
    <property type="entry name" value="SsuA_fam"/>
    <property type="match status" value="1"/>
</dbReference>
<feature type="chain" id="PRO_5047172620" evidence="4">
    <location>
        <begin position="28"/>
        <end position="336"/>
    </location>
</feature>
<gene>
    <name evidence="5" type="ORF">JOF56_000379</name>
</gene>
<dbReference type="CDD" id="cd13563">
    <property type="entry name" value="PBP2_SsuA_like_6"/>
    <property type="match status" value="1"/>
</dbReference>
<dbReference type="PROSITE" id="PS51257">
    <property type="entry name" value="PROKAR_LIPOPROTEIN"/>
    <property type="match status" value="1"/>
</dbReference>
<accession>A0ABS4T6E9</accession>
<proteinExistence type="inferred from homology"/>
<evidence type="ECO:0000256" key="3">
    <source>
        <dbReference type="ARBA" id="ARBA00022729"/>
    </source>
</evidence>
<dbReference type="RefSeq" id="WP_307854877.1">
    <property type="nucleotide sequence ID" value="NZ_JAGINW010000001.1"/>
</dbReference>
<evidence type="ECO:0000256" key="2">
    <source>
        <dbReference type="ARBA" id="ARBA00010742"/>
    </source>
</evidence>
<dbReference type="SUPFAM" id="SSF53850">
    <property type="entry name" value="Periplasmic binding protein-like II"/>
    <property type="match status" value="1"/>
</dbReference>
<dbReference type="PANTHER" id="PTHR30024">
    <property type="entry name" value="ALIPHATIC SULFONATES-BINDING PROTEIN-RELATED"/>
    <property type="match status" value="1"/>
</dbReference>
<feature type="signal peptide" evidence="4">
    <location>
        <begin position="1"/>
        <end position="27"/>
    </location>
</feature>
<dbReference type="InterPro" id="IPR010067">
    <property type="entry name" value="ABC_SsuA_sub-bd"/>
</dbReference>
<sequence>MRSRPLTRLLTAALCAVGMLGVAGLSACTEAPASTSTKVTLGFSAWPGWFPWQVAQEQGLFAKNGVEVELKYFDSYTDSLNALSTGAIDANSQTLNDTLASVSGGAKQTIVLVNDNSTGNDKIIAREGVTSVADLKGKKVAVEQGAVDHYLLLLALKEANLTEKDIQLVPMLTDAAAAAFVGGQVDAVAAFAPFTTTALTRPGSRAIATSAEFPGAIPDHLVVKADLVKDRPQVVQGLVNTWFATQKWIKDNKDAAIGIMAKRGAVTPDDYKSYDAGTTIFTRQQNLDAFTPGTTPQHLNHQARLIVDFITGTGLAKEKPSLDSLFNDQFVKAVPE</sequence>
<reference evidence="5 6" key="1">
    <citation type="submission" date="2021-03" db="EMBL/GenBank/DDBJ databases">
        <title>Sequencing the genomes of 1000 actinobacteria strains.</title>
        <authorList>
            <person name="Klenk H.-P."/>
        </authorList>
    </citation>
    <scope>NUCLEOTIDE SEQUENCE [LARGE SCALE GENOMIC DNA]</scope>
    <source>
        <strain evidence="5 6">DSM 46670</strain>
    </source>
</reference>
<keyword evidence="6" id="KW-1185">Reference proteome</keyword>
<evidence type="ECO:0000313" key="5">
    <source>
        <dbReference type="EMBL" id="MBP2319994.1"/>
    </source>
</evidence>
<dbReference type="Proteomes" id="UP001519332">
    <property type="component" value="Unassembled WGS sequence"/>
</dbReference>
<comment type="similarity">
    <text evidence="2">Belongs to the bacterial solute-binding protein SsuA/TauA family.</text>
</comment>
<protein>
    <submittedName>
        <fullName evidence="5">NitT/TauT family transport system substrate-binding protein</fullName>
    </submittedName>
</protein>
<name>A0ABS4T6E9_9PSEU</name>
<comment type="caution">
    <text evidence="5">The sequence shown here is derived from an EMBL/GenBank/DDBJ whole genome shotgun (WGS) entry which is preliminary data.</text>
</comment>
<dbReference type="PANTHER" id="PTHR30024:SF47">
    <property type="entry name" value="TAURINE-BINDING PERIPLASMIC PROTEIN"/>
    <property type="match status" value="1"/>
</dbReference>
<dbReference type="Pfam" id="PF13379">
    <property type="entry name" value="NMT1_2"/>
    <property type="match status" value="1"/>
</dbReference>
<dbReference type="Gene3D" id="3.40.190.10">
    <property type="entry name" value="Periplasmic binding protein-like II"/>
    <property type="match status" value="2"/>
</dbReference>
<organism evidence="5 6">
    <name type="scientific">Kibdelosporangium banguiense</name>
    <dbReference type="NCBI Taxonomy" id="1365924"/>
    <lineage>
        <taxon>Bacteria</taxon>
        <taxon>Bacillati</taxon>
        <taxon>Actinomycetota</taxon>
        <taxon>Actinomycetes</taxon>
        <taxon>Pseudonocardiales</taxon>
        <taxon>Pseudonocardiaceae</taxon>
        <taxon>Kibdelosporangium</taxon>
    </lineage>
</organism>
<evidence type="ECO:0000313" key="6">
    <source>
        <dbReference type="Proteomes" id="UP001519332"/>
    </source>
</evidence>
<evidence type="ECO:0000256" key="4">
    <source>
        <dbReference type="SAM" id="SignalP"/>
    </source>
</evidence>
<dbReference type="EMBL" id="JAGINW010000001">
    <property type="protein sequence ID" value="MBP2319994.1"/>
    <property type="molecule type" value="Genomic_DNA"/>
</dbReference>